<dbReference type="InterPro" id="IPR019184">
    <property type="entry name" value="Uncharacterised_TM-17"/>
</dbReference>
<keyword evidence="2 6" id="KW-0812">Transmembrane</keyword>
<dbReference type="Proteomes" id="UP001642484">
    <property type="component" value="Unassembled WGS sequence"/>
</dbReference>
<evidence type="ECO:0000256" key="6">
    <source>
        <dbReference type="SAM" id="Phobius"/>
    </source>
</evidence>
<keyword evidence="4 6" id="KW-0472">Membrane</keyword>
<sequence length="247" mass="26089">MDTQPPLISNQGSGQNDAPSPPAPLEQLPAEVCDACGNLFMPDSNFCRQCGAARKGTAAAAPSLPKGASFVEVTAEAAAPNSSLHLQVLIEIGGRWLWANGLVAIVLLGFKNLKFDYPAGWAWAELCMLLTFLLLLCLQRWSGCYANRAQSAISMACFLALSGVLLLLVSYFAGLQVYVMEAEFVMGLISLSILAGQFLLGVIAGHKYSKRTGDSVLVYLAAAVAFAALVTAWVVDLVAGALSAEQM</sequence>
<evidence type="ECO:0000256" key="5">
    <source>
        <dbReference type="SAM" id="MobiDB-lite"/>
    </source>
</evidence>
<proteinExistence type="predicted"/>
<accession>A0ABP0PMN9</accession>
<keyword evidence="3 6" id="KW-1133">Transmembrane helix</keyword>
<evidence type="ECO:0000313" key="8">
    <source>
        <dbReference type="Proteomes" id="UP001642484"/>
    </source>
</evidence>
<comment type="caution">
    <text evidence="7">The sequence shown here is derived from an EMBL/GenBank/DDBJ whole genome shotgun (WGS) entry which is preliminary data.</text>
</comment>
<gene>
    <name evidence="7" type="ORF">CCMP2556_LOCUS38028</name>
</gene>
<name>A0ABP0PMN9_9DINO</name>
<evidence type="ECO:0000256" key="1">
    <source>
        <dbReference type="ARBA" id="ARBA00004141"/>
    </source>
</evidence>
<protein>
    <recommendedName>
        <fullName evidence="9">Zinc ribbon domain-containing protein</fullName>
    </recommendedName>
</protein>
<dbReference type="EMBL" id="CAXAMN010023361">
    <property type="protein sequence ID" value="CAK9077144.1"/>
    <property type="molecule type" value="Genomic_DNA"/>
</dbReference>
<evidence type="ECO:0000256" key="4">
    <source>
        <dbReference type="ARBA" id="ARBA00023136"/>
    </source>
</evidence>
<evidence type="ECO:0000313" key="7">
    <source>
        <dbReference type="EMBL" id="CAK9077144.1"/>
    </source>
</evidence>
<evidence type="ECO:0000256" key="3">
    <source>
        <dbReference type="ARBA" id="ARBA00022989"/>
    </source>
</evidence>
<feature type="transmembrane region" description="Helical" evidence="6">
    <location>
        <begin position="216"/>
        <end position="242"/>
    </location>
</feature>
<organism evidence="7 8">
    <name type="scientific">Durusdinium trenchii</name>
    <dbReference type="NCBI Taxonomy" id="1381693"/>
    <lineage>
        <taxon>Eukaryota</taxon>
        <taxon>Sar</taxon>
        <taxon>Alveolata</taxon>
        <taxon>Dinophyceae</taxon>
        <taxon>Suessiales</taxon>
        <taxon>Symbiodiniaceae</taxon>
        <taxon>Durusdinium</taxon>
    </lineage>
</organism>
<reference evidence="7 8" key="1">
    <citation type="submission" date="2024-02" db="EMBL/GenBank/DDBJ databases">
        <authorList>
            <person name="Chen Y."/>
            <person name="Shah S."/>
            <person name="Dougan E. K."/>
            <person name="Thang M."/>
            <person name="Chan C."/>
        </authorList>
    </citation>
    <scope>NUCLEOTIDE SEQUENCE [LARGE SCALE GENOMIC DNA]</scope>
</reference>
<evidence type="ECO:0008006" key="9">
    <source>
        <dbReference type="Google" id="ProtNLM"/>
    </source>
</evidence>
<dbReference type="PANTHER" id="PTHR13531">
    <property type="entry name" value="GEO07735P1-RELATED-RELATED"/>
    <property type="match status" value="1"/>
</dbReference>
<comment type="subcellular location">
    <subcellularLocation>
        <location evidence="1">Membrane</location>
        <topology evidence="1">Multi-pass membrane protein</topology>
    </subcellularLocation>
</comment>
<feature type="compositionally biased region" description="Polar residues" evidence="5">
    <location>
        <begin position="1"/>
        <end position="18"/>
    </location>
</feature>
<keyword evidence="8" id="KW-1185">Reference proteome</keyword>
<feature type="transmembrane region" description="Helical" evidence="6">
    <location>
        <begin position="184"/>
        <end position="204"/>
    </location>
</feature>
<feature type="transmembrane region" description="Helical" evidence="6">
    <location>
        <begin position="119"/>
        <end position="138"/>
    </location>
</feature>
<feature type="region of interest" description="Disordered" evidence="5">
    <location>
        <begin position="1"/>
        <end position="24"/>
    </location>
</feature>
<evidence type="ECO:0000256" key="2">
    <source>
        <dbReference type="ARBA" id="ARBA00022692"/>
    </source>
</evidence>
<feature type="transmembrane region" description="Helical" evidence="6">
    <location>
        <begin position="150"/>
        <end position="172"/>
    </location>
</feature>
<dbReference type="PANTHER" id="PTHR13531:SF0">
    <property type="entry name" value="GEO07735P1-RELATED"/>
    <property type="match status" value="1"/>
</dbReference>
<dbReference type="Pfam" id="PF09799">
    <property type="entry name" value="Transmemb_17"/>
    <property type="match status" value="1"/>
</dbReference>